<dbReference type="InterPro" id="IPR015943">
    <property type="entry name" value="WD40/YVTN_repeat-like_dom_sf"/>
</dbReference>
<evidence type="ECO:0000256" key="1">
    <source>
        <dbReference type="ARBA" id="ARBA00022574"/>
    </source>
</evidence>
<sequence length="1069" mass="120299">MDSNQGSPNDSYEDLSSSSSPLIGADDGFYGVELLRIIDGRSFTYDIVDGSVEQIFMINGDESRRVRVPLQSAQNSILRGREAGSITDAHYENGNSIDVIVAESDPIEPIISDDDGSQVHPVLGNSGSLSLLPSVSTVDTSEADENSGAENLLPFATGYDIEDDEDDEDFLLNVDEIEEDEEADRFLTDPASESESEQAPSIRLLTAFSDNHQLDSDYSSSSYVPSPDSQNEEHDILSLSSDSDSDYCERDADHLLASSTVSSRGDTFSDINSPVKVKFTMFADKEKILRVAIDSVSIKEKITGLDSEKRAKEFHLGPGERMTPQLLADISDNNDLSLLQSMHDPHSRFAVNLKQAVINKFFIRLFPRGKILDVDSFYGSKNDKNWQQSRFFGISFLRPNNQLKVKSSGILKEKVRAISKPCLRRHNVKRQRNIEKNYEFTDSLKDTIEGDTQLATTKETVYRFDIKNDNSLANPKEAKELVEAWNLEPARKNTMYYNRLDIPRVPKLAKPYIRLLTRDSFKNTSDSPLHRRLLDRELSPRPGFLQPKLTQGLIPSEIGRAHEFYDSRLYSGQFSKDGSLFINSSADFLVKIYDTSTSPEYPELKYTIKITHGRWALTDTQISPNNKLIATSSLTPAIQINTVPEDLQQKNYDNYDYENGRYYSGSYTNNKNQTPHSAHCSETSFIHLLDRPSRSASYASVFAIKFSRDSRRLVSAGSVNTIQDTDIEYDKPITKLWGHESDVNAVEWLDRSCQKLISGDDDGYIKVWDLRTGEKPLYLVGHTEGITSLEAHENETFILSNAKDQTLKLFDIRSAVSYSNIADETLDNYNTGFDYRGEIYPGTVKGRHPLDSSIMTYQGHSVLRTLIRAHFSPYQSTGSKYIYSGSADGGIYIWKLDGTPVRRLEVQKSFKYGSQLNEFYKNDGRVSPRSFQRVGQYSSTLSHFKSCLTRDAAWHPRLPIIISSSWVHNDAFNQFASFGSFNSENDGEDSEDDANIVFSGYSGGCMMVHEFNQRAPFVGHTYTKVQRKTKFSDIAPNSEFLYFNEPLDSNTSSGHGNNASISENGYFGF</sequence>
<name>A0A1E3PR78_9ASCO</name>
<keyword evidence="6" id="KW-1185">Reference proteome</keyword>
<dbReference type="PROSITE" id="PS50294">
    <property type="entry name" value="WD_REPEATS_REGION"/>
    <property type="match status" value="2"/>
</dbReference>
<organism evidence="5 6">
    <name type="scientific">Nadsonia fulvescens var. elongata DSM 6958</name>
    <dbReference type="NCBI Taxonomy" id="857566"/>
    <lineage>
        <taxon>Eukaryota</taxon>
        <taxon>Fungi</taxon>
        <taxon>Dikarya</taxon>
        <taxon>Ascomycota</taxon>
        <taxon>Saccharomycotina</taxon>
        <taxon>Dipodascomycetes</taxon>
        <taxon>Dipodascales</taxon>
        <taxon>Dipodascales incertae sedis</taxon>
        <taxon>Nadsonia</taxon>
    </lineage>
</organism>
<keyword evidence="2" id="KW-0677">Repeat</keyword>
<dbReference type="PROSITE" id="PS50082">
    <property type="entry name" value="WD_REPEATS_2"/>
    <property type="match status" value="2"/>
</dbReference>
<dbReference type="GO" id="GO:0043161">
    <property type="term" value="P:proteasome-mediated ubiquitin-dependent protein catabolic process"/>
    <property type="evidence" value="ECO:0007669"/>
    <property type="project" value="TreeGrafter"/>
</dbReference>
<evidence type="ECO:0000256" key="3">
    <source>
        <dbReference type="PROSITE-ProRule" id="PRU00221"/>
    </source>
</evidence>
<dbReference type="InterPro" id="IPR051859">
    <property type="entry name" value="DCAF"/>
</dbReference>
<dbReference type="PROSITE" id="PS00678">
    <property type="entry name" value="WD_REPEATS_1"/>
    <property type="match status" value="1"/>
</dbReference>
<protein>
    <submittedName>
        <fullName evidence="5">WD40 repeat-like protein</fullName>
    </submittedName>
</protein>
<feature type="region of interest" description="Disordered" evidence="4">
    <location>
        <begin position="135"/>
        <end position="155"/>
    </location>
</feature>
<dbReference type="OrthoDB" id="63070at2759"/>
<dbReference type="SMART" id="SM00320">
    <property type="entry name" value="WD40"/>
    <property type="match status" value="5"/>
</dbReference>
<evidence type="ECO:0000313" key="5">
    <source>
        <dbReference type="EMBL" id="ODQ67798.1"/>
    </source>
</evidence>
<dbReference type="GO" id="GO:0080008">
    <property type="term" value="C:Cul4-RING E3 ubiquitin ligase complex"/>
    <property type="evidence" value="ECO:0007669"/>
    <property type="project" value="TreeGrafter"/>
</dbReference>
<dbReference type="AlphaFoldDB" id="A0A1E3PR78"/>
<dbReference type="EMBL" id="KV454406">
    <property type="protein sequence ID" value="ODQ67798.1"/>
    <property type="molecule type" value="Genomic_DNA"/>
</dbReference>
<reference evidence="5 6" key="1">
    <citation type="journal article" date="2016" name="Proc. Natl. Acad. Sci. U.S.A.">
        <title>Comparative genomics of biotechnologically important yeasts.</title>
        <authorList>
            <person name="Riley R."/>
            <person name="Haridas S."/>
            <person name="Wolfe K.H."/>
            <person name="Lopes M.R."/>
            <person name="Hittinger C.T."/>
            <person name="Goeker M."/>
            <person name="Salamov A.A."/>
            <person name="Wisecaver J.H."/>
            <person name="Long T.M."/>
            <person name="Calvey C.H."/>
            <person name="Aerts A.L."/>
            <person name="Barry K.W."/>
            <person name="Choi C."/>
            <person name="Clum A."/>
            <person name="Coughlan A.Y."/>
            <person name="Deshpande S."/>
            <person name="Douglass A.P."/>
            <person name="Hanson S.J."/>
            <person name="Klenk H.-P."/>
            <person name="LaButti K.M."/>
            <person name="Lapidus A."/>
            <person name="Lindquist E.A."/>
            <person name="Lipzen A.M."/>
            <person name="Meier-Kolthoff J.P."/>
            <person name="Ohm R.A."/>
            <person name="Otillar R.P."/>
            <person name="Pangilinan J.L."/>
            <person name="Peng Y."/>
            <person name="Rokas A."/>
            <person name="Rosa C.A."/>
            <person name="Scheuner C."/>
            <person name="Sibirny A.A."/>
            <person name="Slot J.C."/>
            <person name="Stielow J.B."/>
            <person name="Sun H."/>
            <person name="Kurtzman C.P."/>
            <person name="Blackwell M."/>
            <person name="Grigoriev I.V."/>
            <person name="Jeffries T.W."/>
        </authorList>
    </citation>
    <scope>NUCLEOTIDE SEQUENCE [LARGE SCALE GENOMIC DNA]</scope>
    <source>
        <strain evidence="5 6">DSM 6958</strain>
    </source>
</reference>
<feature type="repeat" description="WD" evidence="3">
    <location>
        <begin position="736"/>
        <end position="778"/>
    </location>
</feature>
<dbReference type="Proteomes" id="UP000095009">
    <property type="component" value="Unassembled WGS sequence"/>
</dbReference>
<feature type="repeat" description="WD" evidence="3">
    <location>
        <begin position="779"/>
        <end position="820"/>
    </location>
</feature>
<evidence type="ECO:0000313" key="6">
    <source>
        <dbReference type="Proteomes" id="UP000095009"/>
    </source>
</evidence>
<proteinExistence type="predicted"/>
<dbReference type="PANTHER" id="PTHR19847:SF7">
    <property type="entry name" value="DDB1- AND CUL4-ASSOCIATED FACTOR 11"/>
    <property type="match status" value="1"/>
</dbReference>
<gene>
    <name evidence="5" type="ORF">NADFUDRAFT_39214</name>
</gene>
<evidence type="ECO:0000256" key="4">
    <source>
        <dbReference type="SAM" id="MobiDB-lite"/>
    </source>
</evidence>
<feature type="compositionally biased region" description="Low complexity" evidence="4">
    <location>
        <begin position="216"/>
        <end position="229"/>
    </location>
</feature>
<dbReference type="Gene3D" id="2.130.10.10">
    <property type="entry name" value="YVTN repeat-like/Quinoprotein amine dehydrogenase"/>
    <property type="match status" value="2"/>
</dbReference>
<accession>A0A1E3PR78</accession>
<dbReference type="STRING" id="857566.A0A1E3PR78"/>
<dbReference type="InterPro" id="IPR036322">
    <property type="entry name" value="WD40_repeat_dom_sf"/>
</dbReference>
<dbReference type="InterPro" id="IPR019775">
    <property type="entry name" value="WD40_repeat_CS"/>
</dbReference>
<dbReference type="SUPFAM" id="SSF50978">
    <property type="entry name" value="WD40 repeat-like"/>
    <property type="match status" value="1"/>
</dbReference>
<dbReference type="PANTHER" id="PTHR19847">
    <property type="entry name" value="DDB1- AND CUL4-ASSOCIATED FACTOR 11"/>
    <property type="match status" value="1"/>
</dbReference>
<keyword evidence="1 3" id="KW-0853">WD repeat</keyword>
<dbReference type="Pfam" id="PF00400">
    <property type="entry name" value="WD40"/>
    <property type="match status" value="3"/>
</dbReference>
<dbReference type="InterPro" id="IPR001680">
    <property type="entry name" value="WD40_rpt"/>
</dbReference>
<feature type="region of interest" description="Disordered" evidence="4">
    <location>
        <begin position="216"/>
        <end position="245"/>
    </location>
</feature>
<evidence type="ECO:0000256" key="2">
    <source>
        <dbReference type="ARBA" id="ARBA00022737"/>
    </source>
</evidence>
<feature type="region of interest" description="Disordered" evidence="4">
    <location>
        <begin position="178"/>
        <end position="200"/>
    </location>
</feature>